<evidence type="ECO:0000313" key="2">
    <source>
        <dbReference type="Proteomes" id="UP000000311"/>
    </source>
</evidence>
<dbReference type="EMBL" id="GL443291">
    <property type="protein sequence ID" value="EFN62211.1"/>
    <property type="molecule type" value="Genomic_DNA"/>
</dbReference>
<dbReference type="AlphaFoldDB" id="E2AWH8"/>
<feature type="non-terminal residue" evidence="1">
    <location>
        <position position="101"/>
    </location>
</feature>
<evidence type="ECO:0000313" key="1">
    <source>
        <dbReference type="EMBL" id="EFN62211.1"/>
    </source>
</evidence>
<evidence type="ECO:0008006" key="3">
    <source>
        <dbReference type="Google" id="ProtNLM"/>
    </source>
</evidence>
<feature type="non-terminal residue" evidence="1">
    <location>
        <position position="1"/>
    </location>
</feature>
<accession>E2AWH8</accession>
<gene>
    <name evidence="1" type="ORF">EAG_05099</name>
</gene>
<proteinExistence type="predicted"/>
<sequence length="101" mass="11450">FFVIPYIKGVSEHCRDVACKLNKSLAHVVLYKLNCFIKTHKDPLSRNCHSNVVYKISCSDCSASYVGQASRMISTRIHEHRPNIDRPSEHLSVLSQHILTG</sequence>
<reference evidence="1 2" key="1">
    <citation type="journal article" date="2010" name="Science">
        <title>Genomic comparison of the ants Camponotus floridanus and Harpegnathos saltator.</title>
        <authorList>
            <person name="Bonasio R."/>
            <person name="Zhang G."/>
            <person name="Ye C."/>
            <person name="Mutti N.S."/>
            <person name="Fang X."/>
            <person name="Qin N."/>
            <person name="Donahue G."/>
            <person name="Yang P."/>
            <person name="Li Q."/>
            <person name="Li C."/>
            <person name="Zhang P."/>
            <person name="Huang Z."/>
            <person name="Berger S.L."/>
            <person name="Reinberg D."/>
            <person name="Wang J."/>
            <person name="Liebig J."/>
        </authorList>
    </citation>
    <scope>NUCLEOTIDE SEQUENCE [LARGE SCALE GENOMIC DNA]</scope>
    <source>
        <strain evidence="2">C129</strain>
    </source>
</reference>
<protein>
    <recommendedName>
        <fullName evidence="3">GIY-YIG domain-containing protein</fullName>
    </recommendedName>
</protein>
<organism evidence="2">
    <name type="scientific">Camponotus floridanus</name>
    <name type="common">Florida carpenter ant</name>
    <dbReference type="NCBI Taxonomy" id="104421"/>
    <lineage>
        <taxon>Eukaryota</taxon>
        <taxon>Metazoa</taxon>
        <taxon>Ecdysozoa</taxon>
        <taxon>Arthropoda</taxon>
        <taxon>Hexapoda</taxon>
        <taxon>Insecta</taxon>
        <taxon>Pterygota</taxon>
        <taxon>Neoptera</taxon>
        <taxon>Endopterygota</taxon>
        <taxon>Hymenoptera</taxon>
        <taxon>Apocrita</taxon>
        <taxon>Aculeata</taxon>
        <taxon>Formicoidea</taxon>
        <taxon>Formicidae</taxon>
        <taxon>Formicinae</taxon>
        <taxon>Camponotus</taxon>
    </lineage>
</organism>
<name>E2AWH8_CAMFO</name>
<dbReference type="InParanoid" id="E2AWH8"/>
<dbReference type="Proteomes" id="UP000000311">
    <property type="component" value="Unassembled WGS sequence"/>
</dbReference>
<keyword evidence="2" id="KW-1185">Reference proteome</keyword>